<comment type="caution">
    <text evidence="1">The sequence shown here is derived from an EMBL/GenBank/DDBJ whole genome shotgun (WGS) entry which is preliminary data.</text>
</comment>
<organism evidence="1 2">
    <name type="scientific">Scytonema hofmannii PCC 7110</name>
    <dbReference type="NCBI Taxonomy" id="128403"/>
    <lineage>
        <taxon>Bacteria</taxon>
        <taxon>Bacillati</taxon>
        <taxon>Cyanobacteriota</taxon>
        <taxon>Cyanophyceae</taxon>
        <taxon>Nostocales</taxon>
        <taxon>Scytonemataceae</taxon>
        <taxon>Scytonema</taxon>
    </lineage>
</organism>
<dbReference type="OrthoDB" id="501744at2"/>
<evidence type="ECO:0008006" key="3">
    <source>
        <dbReference type="Google" id="ProtNLM"/>
    </source>
</evidence>
<evidence type="ECO:0000313" key="2">
    <source>
        <dbReference type="Proteomes" id="UP000076925"/>
    </source>
</evidence>
<gene>
    <name evidence="1" type="ORF">WA1_35955</name>
</gene>
<protein>
    <recommendedName>
        <fullName evidence="3">Transposase</fullName>
    </recommendedName>
</protein>
<reference evidence="1 2" key="1">
    <citation type="journal article" date="2013" name="Genome Biol. Evol.">
        <title>Genomes of Stigonematalean cyanobacteria (subsection V) and the evolution of oxygenic photosynthesis from prokaryotes to plastids.</title>
        <authorList>
            <person name="Dagan T."/>
            <person name="Roettger M."/>
            <person name="Stucken K."/>
            <person name="Landan G."/>
            <person name="Koch R."/>
            <person name="Major P."/>
            <person name="Gould S.B."/>
            <person name="Goremykin V.V."/>
            <person name="Rippka R."/>
            <person name="Tandeau de Marsac N."/>
            <person name="Gugger M."/>
            <person name="Lockhart P.J."/>
            <person name="Allen J.F."/>
            <person name="Brune I."/>
            <person name="Maus I."/>
            <person name="Puhler A."/>
            <person name="Martin W.F."/>
        </authorList>
    </citation>
    <scope>NUCLEOTIDE SEQUENCE [LARGE SCALE GENOMIC DNA]</scope>
    <source>
        <strain evidence="1 2">PCC 7110</strain>
    </source>
</reference>
<sequence>MTTLTYVKGLPTRAEELNSLGLTEFEMFLAAYSSVFYKAACETANHLLANKNFNKSNWNTYLQVTYGISKRHANGVISHAQGAVDASIDHRKRHIKILEGKLKSINSWITKSEKKLADSFKFYEKKNWKESKTGCRLPIASDLKTRETNWHNLHFQIHNKKRRAHQLSKQIEHLKVAPIQTVIPKDQAFVVGSKDESFGNQVCQWDGDLLKFRVPACLELRFGKYVQTQLGNFDRNINRLPKDGCKTWHFYRKDGKWNAAVQFTPSPVKRVSRHSAYGCIGIDLNPGSIGWAYVDHDGNLKAHGQIPLQMGLPSGQQDAQIVDACLQLVVLADTYACPIVCEELDFSTKKEQLRERGSKYARMLSGWAYSRFYKLLESILSNRGIYLMKVNPAYTSVIGLVKYARQYGLASDEAAALAIARRGMRLKEKMHGSITASTSVKDGKHVWSFWYQLNKILKSRVVISSRHDYYNISNWGLVVKEPESRGSCSKQQCTSN</sequence>
<dbReference type="RefSeq" id="WP_017745804.1">
    <property type="nucleotide sequence ID" value="NZ_KQ976354.1"/>
</dbReference>
<evidence type="ECO:0000313" key="1">
    <source>
        <dbReference type="EMBL" id="KYC38582.1"/>
    </source>
</evidence>
<dbReference type="EMBL" id="ANNX02000040">
    <property type="protein sequence ID" value="KYC38582.1"/>
    <property type="molecule type" value="Genomic_DNA"/>
</dbReference>
<name>A0A139X1R8_9CYAN</name>
<dbReference type="Proteomes" id="UP000076925">
    <property type="component" value="Unassembled WGS sequence"/>
</dbReference>
<proteinExistence type="predicted"/>
<keyword evidence="2" id="KW-1185">Reference proteome</keyword>
<dbReference type="STRING" id="128403.WA1_35955"/>
<dbReference type="AlphaFoldDB" id="A0A139X1R8"/>
<accession>A0A139X1R8</accession>